<evidence type="ECO:0000313" key="2">
    <source>
        <dbReference type="Proteomes" id="UP000248340"/>
    </source>
</evidence>
<organism evidence="1 2">
    <name type="scientific">Aspergillus uvarum CBS 121591</name>
    <dbReference type="NCBI Taxonomy" id="1448315"/>
    <lineage>
        <taxon>Eukaryota</taxon>
        <taxon>Fungi</taxon>
        <taxon>Dikarya</taxon>
        <taxon>Ascomycota</taxon>
        <taxon>Pezizomycotina</taxon>
        <taxon>Eurotiomycetes</taxon>
        <taxon>Eurotiomycetidae</taxon>
        <taxon>Eurotiales</taxon>
        <taxon>Aspergillaceae</taxon>
        <taxon>Aspergillus</taxon>
        <taxon>Aspergillus subgen. Circumdati</taxon>
    </lineage>
</organism>
<gene>
    <name evidence="1" type="ORF">BO82DRAFT_359974</name>
</gene>
<sequence>MNHGAIAQGLITYANLPLYNKARVKFPPPDDYTPPKESVAVQVLENVLNKVVFVGDKYSTVFVNSQIPPHDNSDLACDLVIHYLTEHREIQILCFIEAKRTINRTSYITTAVETEALDYCKEFFHSNRSNDAKFVYAGTLVGVHLRLWKARRGKTEAETKLEALWGSDDFGSNNDYKDLGKDDDGAVIKKTFHDMIGIPPVPWINKEPDAIKTTSESGAYQLPVLNQTRAMLRTTPNLPPPGQVPEGFEKVVKFLSTSQYSYSWKEATGKVGLGSPGEWIVAKQLYVNGAKKIYADKDTENLPVLL</sequence>
<dbReference type="OrthoDB" id="5126078at2759"/>
<dbReference type="EMBL" id="KZ821789">
    <property type="protein sequence ID" value="PYH75523.1"/>
    <property type="molecule type" value="Genomic_DNA"/>
</dbReference>
<protein>
    <submittedName>
        <fullName evidence="1">Uncharacterized protein</fullName>
    </submittedName>
</protein>
<reference evidence="1 2" key="1">
    <citation type="submission" date="2016-12" db="EMBL/GenBank/DDBJ databases">
        <title>The genomes of Aspergillus section Nigri reveals drivers in fungal speciation.</title>
        <authorList>
            <consortium name="DOE Joint Genome Institute"/>
            <person name="Vesth T.C."/>
            <person name="Nybo J."/>
            <person name="Theobald S."/>
            <person name="Brandl J."/>
            <person name="Frisvad J.C."/>
            <person name="Nielsen K.F."/>
            <person name="Lyhne E.K."/>
            <person name="Kogle M.E."/>
            <person name="Kuo A."/>
            <person name="Riley R."/>
            <person name="Clum A."/>
            <person name="Nolan M."/>
            <person name="Lipzen A."/>
            <person name="Salamov A."/>
            <person name="Henrissat B."/>
            <person name="Wiebenga A."/>
            <person name="De Vries R.P."/>
            <person name="Grigoriev I.V."/>
            <person name="Mortensen U.H."/>
            <person name="Andersen M.R."/>
            <person name="Baker S.E."/>
        </authorList>
    </citation>
    <scope>NUCLEOTIDE SEQUENCE [LARGE SCALE GENOMIC DNA]</scope>
    <source>
        <strain evidence="1 2">CBS 121591</strain>
    </source>
</reference>
<name>A0A319CAL1_9EURO</name>
<keyword evidence="2" id="KW-1185">Reference proteome</keyword>
<dbReference type="STRING" id="1448315.A0A319CAL1"/>
<dbReference type="AlphaFoldDB" id="A0A319CAL1"/>
<dbReference type="VEuPathDB" id="FungiDB:BO82DRAFT_359974"/>
<dbReference type="RefSeq" id="XP_025485723.1">
    <property type="nucleotide sequence ID" value="XM_025636720.1"/>
</dbReference>
<dbReference type="Proteomes" id="UP000248340">
    <property type="component" value="Unassembled WGS sequence"/>
</dbReference>
<accession>A0A319CAL1</accession>
<dbReference type="GeneID" id="37139461"/>
<proteinExistence type="predicted"/>
<evidence type="ECO:0000313" key="1">
    <source>
        <dbReference type="EMBL" id="PYH75523.1"/>
    </source>
</evidence>